<proteinExistence type="predicted"/>
<dbReference type="AlphaFoldDB" id="A0A7U3ZRM9"/>
<dbReference type="InterPro" id="IPR011055">
    <property type="entry name" value="Dup_hybrid_motif"/>
</dbReference>
<gene>
    <name evidence="2" type="ordered locus">Runsl_5969</name>
</gene>
<dbReference type="Pfam" id="PF01551">
    <property type="entry name" value="Peptidase_M23"/>
    <property type="match status" value="1"/>
</dbReference>
<dbReference type="RefSeq" id="WP_013931286.1">
    <property type="nucleotide sequence ID" value="NC_015704.1"/>
</dbReference>
<dbReference type="PANTHER" id="PTHR21666:SF270">
    <property type="entry name" value="MUREIN HYDROLASE ACTIVATOR ENVC"/>
    <property type="match status" value="1"/>
</dbReference>
<dbReference type="EMBL" id="CP002861">
    <property type="protein sequence ID" value="AEI52105.1"/>
    <property type="molecule type" value="Genomic_DNA"/>
</dbReference>
<sequence>MIKYILKIILFLFPIITNAQAVLDSILHSERSLMSELQRLSHAEIIRQFPYFFESNPVVAFTIPCLPPVGFWEGNRISSGFGWRKHPLKGKFQHHSGIDIAGNYQYVRTTATGLVEQVGYDNALGLFVIVNHGNSYQTIYGHLADIQVKKNQFLNVGEKIGILGSTGHSTGKHLHYAIKKNSIYVNPAEYLTLGIRFLEGYFHKQ</sequence>
<dbReference type="CDD" id="cd12797">
    <property type="entry name" value="M23_peptidase"/>
    <property type="match status" value="1"/>
</dbReference>
<geneLocation type="plasmid" evidence="2 3">
    <name>pRUNSL02</name>
</geneLocation>
<keyword evidence="2" id="KW-0614">Plasmid</keyword>
<evidence type="ECO:0000313" key="3">
    <source>
        <dbReference type="Proteomes" id="UP000000493"/>
    </source>
</evidence>
<dbReference type="Gene3D" id="2.70.70.10">
    <property type="entry name" value="Glucose Permease (Domain IIA)"/>
    <property type="match status" value="1"/>
</dbReference>
<dbReference type="GO" id="GO:0004222">
    <property type="term" value="F:metalloendopeptidase activity"/>
    <property type="evidence" value="ECO:0007669"/>
    <property type="project" value="TreeGrafter"/>
</dbReference>
<name>A0A7U3ZRM9_RUNSL</name>
<evidence type="ECO:0000259" key="1">
    <source>
        <dbReference type="Pfam" id="PF01551"/>
    </source>
</evidence>
<dbReference type="Proteomes" id="UP000000493">
    <property type="component" value="Plasmid pRUNSL02"/>
</dbReference>
<feature type="domain" description="M23ase beta-sheet core" evidence="1">
    <location>
        <begin position="94"/>
        <end position="187"/>
    </location>
</feature>
<organism evidence="2 3">
    <name type="scientific">Runella slithyformis (strain ATCC 29530 / DSM 19594 / LMG 11500 / NCIMB 11436 / LSU 4)</name>
    <dbReference type="NCBI Taxonomy" id="761193"/>
    <lineage>
        <taxon>Bacteria</taxon>
        <taxon>Pseudomonadati</taxon>
        <taxon>Bacteroidota</taxon>
        <taxon>Cytophagia</taxon>
        <taxon>Cytophagales</taxon>
        <taxon>Spirosomataceae</taxon>
        <taxon>Runella</taxon>
    </lineage>
</organism>
<accession>A0A7U3ZRM9</accession>
<dbReference type="SUPFAM" id="SSF51261">
    <property type="entry name" value="Duplicated hybrid motif"/>
    <property type="match status" value="1"/>
</dbReference>
<reference evidence="3" key="1">
    <citation type="submission" date="2011-06" db="EMBL/GenBank/DDBJ databases">
        <title>The complete genome of plasmid 2 of Runella slithyformis DSM 19594.</title>
        <authorList>
            <consortium name="US DOE Joint Genome Institute (JGI-PGF)"/>
            <person name="Lucas S."/>
            <person name="Han J."/>
            <person name="Lapidus A."/>
            <person name="Bruce D."/>
            <person name="Goodwin L."/>
            <person name="Pitluck S."/>
            <person name="Peters L."/>
            <person name="Kyrpides N."/>
            <person name="Mavromatis K."/>
            <person name="Ivanova N."/>
            <person name="Ovchinnikova G."/>
            <person name="Zhang X."/>
            <person name="Misra M."/>
            <person name="Detter J.C."/>
            <person name="Tapia R."/>
            <person name="Han C."/>
            <person name="Land M."/>
            <person name="Hauser L."/>
            <person name="Markowitz V."/>
            <person name="Cheng J.-F."/>
            <person name="Hugenholtz P."/>
            <person name="Woyke T."/>
            <person name="Wu D."/>
            <person name="Tindall B."/>
            <person name="Faehrich R."/>
            <person name="Brambilla E."/>
            <person name="Klenk H.-P."/>
            <person name="Eisen J.A."/>
        </authorList>
    </citation>
    <scope>NUCLEOTIDE SEQUENCE [LARGE SCALE GENOMIC DNA]</scope>
    <source>
        <strain evidence="3">ATCC 29530 / DSM 19594 / LMG 11500 / NCIMB 11436 / LSU 4</strain>
        <plasmid evidence="3">pRUNSL02</plasmid>
    </source>
</reference>
<dbReference type="KEGG" id="rsi:Runsl_5969"/>
<dbReference type="PANTHER" id="PTHR21666">
    <property type="entry name" value="PEPTIDASE-RELATED"/>
    <property type="match status" value="1"/>
</dbReference>
<dbReference type="InterPro" id="IPR050570">
    <property type="entry name" value="Cell_wall_metabolism_enzyme"/>
</dbReference>
<keyword evidence="3" id="KW-1185">Reference proteome</keyword>
<reference evidence="2 3" key="2">
    <citation type="journal article" date="2012" name="Stand. Genomic Sci.">
        <title>Complete genome sequence of the aquatic bacterium Runella slithyformis type strain (LSU 4(T)).</title>
        <authorList>
            <person name="Copeland A."/>
            <person name="Zhang X."/>
            <person name="Misra M."/>
            <person name="Lapidus A."/>
            <person name="Nolan M."/>
            <person name="Lucas S."/>
            <person name="Deshpande S."/>
            <person name="Cheng J.F."/>
            <person name="Tapia R."/>
            <person name="Goodwin L.A."/>
            <person name="Pitluck S."/>
            <person name="Liolios K."/>
            <person name="Pagani I."/>
            <person name="Ivanova N."/>
            <person name="Mikhailova N."/>
            <person name="Pati A."/>
            <person name="Chen A."/>
            <person name="Palaniappan K."/>
            <person name="Land M."/>
            <person name="Hauser L."/>
            <person name="Pan C."/>
            <person name="Jeffries C.D."/>
            <person name="Detter J.C."/>
            <person name="Brambilla E.M."/>
            <person name="Rohde M."/>
            <person name="Djao O.D."/>
            <person name="Goker M."/>
            <person name="Sikorski J."/>
            <person name="Tindall B.J."/>
            <person name="Woyke T."/>
            <person name="Bristow J."/>
            <person name="Eisen J.A."/>
            <person name="Markowitz V."/>
            <person name="Hugenholtz P."/>
            <person name="Kyrpides N.C."/>
            <person name="Klenk H.P."/>
            <person name="Mavromatis K."/>
        </authorList>
    </citation>
    <scope>NUCLEOTIDE SEQUENCE [LARGE SCALE GENOMIC DNA]</scope>
    <source>
        <strain evidence="3">ATCC 29530 / DSM 19594 / LMG 11500 / NCIMB 11436 / LSU 4</strain>
    </source>
</reference>
<protein>
    <submittedName>
        <fullName evidence="2">Peptidase M23</fullName>
    </submittedName>
</protein>
<evidence type="ECO:0000313" key="2">
    <source>
        <dbReference type="EMBL" id="AEI52105.1"/>
    </source>
</evidence>
<dbReference type="InterPro" id="IPR016047">
    <property type="entry name" value="M23ase_b-sheet_dom"/>
</dbReference>